<reference evidence="4" key="2">
    <citation type="submission" date="2011-01" db="EMBL/GenBank/DDBJ databases">
        <title>The complete genome of Deinococcus maricopensis DSM 21211.</title>
        <authorList>
            <consortium name="US DOE Joint Genome Institute (JGI-PGF)"/>
            <person name="Lucas S."/>
            <person name="Copeland A."/>
            <person name="Lapidus A."/>
            <person name="Goodwin L."/>
            <person name="Pitluck S."/>
            <person name="Kyrpides N."/>
            <person name="Mavromatis K."/>
            <person name="Pagani I."/>
            <person name="Ivanova N."/>
            <person name="Ovchinnikova G."/>
            <person name="Zeytun A."/>
            <person name="Detter J.C."/>
            <person name="Han C."/>
            <person name="Land M."/>
            <person name="Hauser L."/>
            <person name="Markowitz V."/>
            <person name="Cheng J.-F."/>
            <person name="Hugenholtz P."/>
            <person name="Woyke T."/>
            <person name="Wu D."/>
            <person name="Pukall R."/>
            <person name="Gehrich-Schroeter G."/>
            <person name="Brambilla E."/>
            <person name="Klenk H.-P."/>
            <person name="Eisen J.A."/>
        </authorList>
    </citation>
    <scope>NUCLEOTIDE SEQUENCE [LARGE SCALE GENOMIC DNA]</scope>
    <source>
        <strain evidence="4">DSM 21211 / LMG 22137 / NRRL B-23946 / LB-34</strain>
    </source>
</reference>
<dbReference type="InterPro" id="IPR050114">
    <property type="entry name" value="UPF0173_UPF0282_UlaG_hydrolase"/>
</dbReference>
<proteinExistence type="predicted"/>
<evidence type="ECO:0000256" key="1">
    <source>
        <dbReference type="ARBA" id="ARBA00022801"/>
    </source>
</evidence>
<evidence type="ECO:0000313" key="4">
    <source>
        <dbReference type="Proteomes" id="UP000008635"/>
    </source>
</evidence>
<dbReference type="KEGG" id="dmr:Deima_1293"/>
<dbReference type="InterPro" id="IPR036866">
    <property type="entry name" value="RibonucZ/Hydroxyglut_hydro"/>
</dbReference>
<dbReference type="Pfam" id="PF12706">
    <property type="entry name" value="Lactamase_B_2"/>
    <property type="match status" value="1"/>
</dbReference>
<dbReference type="PANTHER" id="PTHR43546">
    <property type="entry name" value="UPF0173 METAL-DEPENDENT HYDROLASE MJ1163-RELATED"/>
    <property type="match status" value="1"/>
</dbReference>
<dbReference type="STRING" id="709986.Deima_1293"/>
<reference evidence="3 4" key="1">
    <citation type="journal article" date="2011" name="Stand. Genomic Sci.">
        <title>Complete genome sequence of Deinococcus maricopensis type strain (LB-34).</title>
        <authorList>
            <person name="Pukall R."/>
            <person name="Zeytun A."/>
            <person name="Lucas S."/>
            <person name="Lapidus A."/>
            <person name="Hammon N."/>
            <person name="Deshpande S."/>
            <person name="Nolan M."/>
            <person name="Cheng J.F."/>
            <person name="Pitluck S."/>
            <person name="Liolios K."/>
            <person name="Pagani I."/>
            <person name="Mikhailova N."/>
            <person name="Ivanova N."/>
            <person name="Mavromatis K."/>
            <person name="Pati A."/>
            <person name="Tapia R."/>
            <person name="Han C."/>
            <person name="Goodwin L."/>
            <person name="Chen A."/>
            <person name="Palaniappan K."/>
            <person name="Land M."/>
            <person name="Hauser L."/>
            <person name="Chang Y.J."/>
            <person name="Jeffries C.D."/>
            <person name="Brambilla E.M."/>
            <person name="Rohde M."/>
            <person name="Goker M."/>
            <person name="Detter J.C."/>
            <person name="Woyke T."/>
            <person name="Bristow J."/>
            <person name="Eisen J.A."/>
            <person name="Markowitz V."/>
            <person name="Hugenholtz P."/>
            <person name="Kyrpides N.C."/>
            <person name="Klenk H.P."/>
        </authorList>
    </citation>
    <scope>NUCLEOTIDE SEQUENCE [LARGE SCALE GENOMIC DNA]</scope>
    <source>
        <strain evidence="4">DSM 21211 / LMG 22137 / NRRL B-23946 / LB-34</strain>
    </source>
</reference>
<dbReference type="RefSeq" id="WP_013556449.1">
    <property type="nucleotide sequence ID" value="NC_014958.1"/>
</dbReference>
<dbReference type="InterPro" id="IPR001279">
    <property type="entry name" value="Metallo-B-lactamas"/>
</dbReference>
<dbReference type="OrthoDB" id="9805728at2"/>
<dbReference type="PANTHER" id="PTHR43546:SF9">
    <property type="entry name" value="L-ASCORBATE-6-PHOSPHATE LACTONASE ULAG-RELATED"/>
    <property type="match status" value="1"/>
</dbReference>
<evidence type="ECO:0000259" key="2">
    <source>
        <dbReference type="Pfam" id="PF12706"/>
    </source>
</evidence>
<keyword evidence="4" id="KW-1185">Reference proteome</keyword>
<organism evidence="3 4">
    <name type="scientific">Deinococcus maricopensis (strain DSM 21211 / LMG 22137 / NRRL B-23946 / LB-34)</name>
    <dbReference type="NCBI Taxonomy" id="709986"/>
    <lineage>
        <taxon>Bacteria</taxon>
        <taxon>Thermotogati</taxon>
        <taxon>Deinococcota</taxon>
        <taxon>Deinococci</taxon>
        <taxon>Deinococcales</taxon>
        <taxon>Deinococcaceae</taxon>
        <taxon>Deinococcus</taxon>
    </lineage>
</organism>
<dbReference type="HOGENOM" id="CLU_096448_0_0_0"/>
<feature type="domain" description="Metallo-beta-lactamase" evidence="2">
    <location>
        <begin position="20"/>
        <end position="208"/>
    </location>
</feature>
<name>E8U7A5_DEIML</name>
<dbReference type="GO" id="GO:0016787">
    <property type="term" value="F:hydrolase activity"/>
    <property type="evidence" value="ECO:0007669"/>
    <property type="project" value="UniProtKB-KW"/>
</dbReference>
<gene>
    <name evidence="3" type="ordered locus">Deima_1293</name>
</gene>
<keyword evidence="1 3" id="KW-0378">Hydrolase</keyword>
<dbReference type="SUPFAM" id="SSF56281">
    <property type="entry name" value="Metallo-hydrolase/oxidoreductase"/>
    <property type="match status" value="1"/>
</dbReference>
<evidence type="ECO:0000313" key="3">
    <source>
        <dbReference type="EMBL" id="ADV66944.1"/>
    </source>
</evidence>
<dbReference type="Gene3D" id="3.60.15.10">
    <property type="entry name" value="Ribonuclease Z/Hydroxyacylglutathione hydrolase-like"/>
    <property type="match status" value="1"/>
</dbReference>
<dbReference type="EMBL" id="CP002454">
    <property type="protein sequence ID" value="ADV66944.1"/>
    <property type="molecule type" value="Genomic_DNA"/>
</dbReference>
<dbReference type="Proteomes" id="UP000008635">
    <property type="component" value="Chromosome"/>
</dbReference>
<accession>E8U7A5</accession>
<dbReference type="AlphaFoldDB" id="E8U7A5"/>
<protein>
    <submittedName>
        <fullName evidence="3">Putative Zn-dependent hydrolase of the beta-lactamase fold protein</fullName>
    </submittedName>
</protein>
<sequence>MHLQLIRNATLRLSYAGQTLLIDPWLAPRHAVRSFGGRSRNPTVDLLMPVDAVLGGVDLTLVSHLHPDHFDTDPVRLPLDGPLLAPPAEAAALRTLGFTDVLTLEDAVTWRGLHITRTPGAHGTGTARAAMGEVSGFVFRADGEPTVYWAGDTIWNDDVARTIEQHAPDVIVVHAAGAQYEGTLIIMDAEQALAVCAAAPRAVVVATHLEAVDHATVTRADLRAAAARAGLADRLLVPEDGETLSLPAQAVTG</sequence>
<dbReference type="eggNOG" id="COG2220">
    <property type="taxonomic scope" value="Bacteria"/>
</dbReference>